<proteinExistence type="predicted"/>
<dbReference type="OrthoDB" id="566238at2759"/>
<evidence type="ECO:0000313" key="3">
    <source>
        <dbReference type="Proteomes" id="UP000785679"/>
    </source>
</evidence>
<dbReference type="InterPro" id="IPR036873">
    <property type="entry name" value="Rhodanese-like_dom_sf"/>
</dbReference>
<gene>
    <name evidence="2" type="ORF">FGO68_gene8041</name>
</gene>
<evidence type="ECO:0000313" key="2">
    <source>
        <dbReference type="EMBL" id="TNV71038.1"/>
    </source>
</evidence>
<organism evidence="2 3">
    <name type="scientific">Halteria grandinella</name>
    <dbReference type="NCBI Taxonomy" id="5974"/>
    <lineage>
        <taxon>Eukaryota</taxon>
        <taxon>Sar</taxon>
        <taxon>Alveolata</taxon>
        <taxon>Ciliophora</taxon>
        <taxon>Intramacronucleata</taxon>
        <taxon>Spirotrichea</taxon>
        <taxon>Stichotrichia</taxon>
        <taxon>Sporadotrichida</taxon>
        <taxon>Halteriidae</taxon>
        <taxon>Halteria</taxon>
    </lineage>
</organism>
<sequence>MKISSHLKVLQRTYCTLYPLLRARPTLIQLPLRYKIWINKHTPPEWIYGEQEDLMNVELAKSLDTLKQGEKAAFLIVDLREESERDMMDLPKYTKNKVLIPRVNIPLEDLQMGYYPDKLPKDKYLILVCNQGLKSGRAADFLKRQGYYIKILIGGIETLDNLVDLQFGSGGYF</sequence>
<reference evidence="2" key="1">
    <citation type="submission" date="2019-06" db="EMBL/GenBank/DDBJ databases">
        <authorList>
            <person name="Zheng W."/>
        </authorList>
    </citation>
    <scope>NUCLEOTIDE SEQUENCE</scope>
    <source>
        <strain evidence="2">QDHG01</strain>
    </source>
</reference>
<dbReference type="AlphaFoldDB" id="A0A8J8NA02"/>
<dbReference type="Pfam" id="PF00581">
    <property type="entry name" value="Rhodanese"/>
    <property type="match status" value="1"/>
</dbReference>
<keyword evidence="3" id="KW-1185">Reference proteome</keyword>
<feature type="domain" description="Rhodanese" evidence="1">
    <location>
        <begin position="70"/>
        <end position="168"/>
    </location>
</feature>
<comment type="caution">
    <text evidence="2">The sequence shown here is derived from an EMBL/GenBank/DDBJ whole genome shotgun (WGS) entry which is preliminary data.</text>
</comment>
<dbReference type="Proteomes" id="UP000785679">
    <property type="component" value="Unassembled WGS sequence"/>
</dbReference>
<name>A0A8J8NA02_HALGN</name>
<accession>A0A8J8NA02</accession>
<dbReference type="SMART" id="SM00450">
    <property type="entry name" value="RHOD"/>
    <property type="match status" value="1"/>
</dbReference>
<dbReference type="PROSITE" id="PS50206">
    <property type="entry name" value="RHODANESE_3"/>
    <property type="match status" value="1"/>
</dbReference>
<evidence type="ECO:0000259" key="1">
    <source>
        <dbReference type="PROSITE" id="PS50206"/>
    </source>
</evidence>
<dbReference type="CDD" id="cd00158">
    <property type="entry name" value="RHOD"/>
    <property type="match status" value="1"/>
</dbReference>
<dbReference type="InterPro" id="IPR001763">
    <property type="entry name" value="Rhodanese-like_dom"/>
</dbReference>
<dbReference type="SUPFAM" id="SSF52821">
    <property type="entry name" value="Rhodanese/Cell cycle control phosphatase"/>
    <property type="match status" value="1"/>
</dbReference>
<dbReference type="Gene3D" id="3.40.250.10">
    <property type="entry name" value="Rhodanese-like domain"/>
    <property type="match status" value="1"/>
</dbReference>
<protein>
    <recommendedName>
        <fullName evidence="1">Rhodanese domain-containing protein</fullName>
    </recommendedName>
</protein>
<dbReference type="EMBL" id="RRYP01030994">
    <property type="protein sequence ID" value="TNV71038.1"/>
    <property type="molecule type" value="Genomic_DNA"/>
</dbReference>